<dbReference type="Proteomes" id="UP000462449">
    <property type="component" value="Unassembled WGS sequence"/>
</dbReference>
<keyword evidence="1" id="KW-0472">Membrane</keyword>
<evidence type="ECO:0000313" key="4">
    <source>
        <dbReference type="Proteomes" id="UP000285951"/>
    </source>
</evidence>
<sequence>MLSSKIIMTPKVKISYILNIIIVLVSFTFGFRYIFASAPLNYQLEAIGVHGWNDIIPEYRNMITTFVRVAGVGMTTASIGMSIVLFRAFRYGQNWARWGFAGIFLAHYIPLMCNMFFLKTTTESNPPMIPNLIAISIVLLSLFFSSNLKNCKAIENK</sequence>
<gene>
    <name evidence="3" type="ORF">DWB62_017975</name>
    <name evidence="2" type="ORF">GNY23_17975</name>
</gene>
<keyword evidence="1" id="KW-1133">Transmembrane helix</keyword>
<accession>A0A7M4DAM6</accession>
<protein>
    <submittedName>
        <fullName evidence="2">Uncharacterized protein</fullName>
    </submittedName>
</protein>
<reference evidence="3 4" key="1">
    <citation type="submission" date="2019-11" db="EMBL/GenBank/DDBJ databases">
        <title>Draft genome sequence of Labilibaculum sp. strain SYP isolated from Black Sea.</title>
        <authorList>
            <person name="Yadav S."/>
            <person name="Villanueva L."/>
        </authorList>
    </citation>
    <scope>NUCLEOTIDE SEQUENCE [LARGE SCALE GENOMIC DNA]</scope>
    <source>
        <strain evidence="3 4">44</strain>
    </source>
</reference>
<feature type="transmembrane region" description="Helical" evidence="1">
    <location>
        <begin position="98"/>
        <end position="117"/>
    </location>
</feature>
<proteinExistence type="predicted"/>
<evidence type="ECO:0000313" key="5">
    <source>
        <dbReference type="Proteomes" id="UP000462449"/>
    </source>
</evidence>
<organism evidence="2 5">
    <name type="scientific">Labilibaculum euxinus</name>
    <dbReference type="NCBI Taxonomy" id="2686357"/>
    <lineage>
        <taxon>Bacteria</taxon>
        <taxon>Pseudomonadati</taxon>
        <taxon>Bacteroidota</taxon>
        <taxon>Bacteroidia</taxon>
        <taxon>Marinilabiliales</taxon>
        <taxon>Marinifilaceae</taxon>
        <taxon>Labilibaculum</taxon>
    </lineage>
</organism>
<reference evidence="2 5" key="2">
    <citation type="submission" date="2019-12" db="EMBL/GenBank/DDBJ databases">
        <title>Draft genome sequence of Labilibaculum sp. strain 44 isolated from deep waters of Black Sea.</title>
        <authorList>
            <person name="Yadav S."/>
            <person name="Villanueva L."/>
        </authorList>
    </citation>
    <scope>NUCLEOTIDE SEQUENCE [LARGE SCALE GENOMIC DNA]</scope>
    <source>
        <strain evidence="2 5">44</strain>
    </source>
</reference>
<feature type="transmembrane region" description="Helical" evidence="1">
    <location>
        <begin position="66"/>
        <end position="86"/>
    </location>
</feature>
<evidence type="ECO:0000313" key="2">
    <source>
        <dbReference type="EMBL" id="MUP39705.1"/>
    </source>
</evidence>
<keyword evidence="4" id="KW-1185">Reference proteome</keyword>
<dbReference type="AlphaFoldDB" id="A0A7M4DAM6"/>
<comment type="caution">
    <text evidence="2">The sequence shown here is derived from an EMBL/GenBank/DDBJ whole genome shotgun (WGS) entry which is preliminary data.</text>
</comment>
<dbReference type="EMBL" id="QTZN02000057">
    <property type="protein sequence ID" value="MVB08910.1"/>
    <property type="molecule type" value="Genomic_DNA"/>
</dbReference>
<keyword evidence="1" id="KW-0812">Transmembrane</keyword>
<dbReference type="Proteomes" id="UP000285951">
    <property type="component" value="Unassembled WGS sequence"/>
</dbReference>
<name>A0A7M4DAM6_9BACT</name>
<dbReference type="RefSeq" id="WP_156197081.1">
    <property type="nucleotide sequence ID" value="NZ_QTZN02000057.1"/>
</dbReference>
<dbReference type="EMBL" id="WOTW01000057">
    <property type="protein sequence ID" value="MUP39705.1"/>
    <property type="molecule type" value="Genomic_DNA"/>
</dbReference>
<evidence type="ECO:0000313" key="3">
    <source>
        <dbReference type="EMBL" id="MVB08910.1"/>
    </source>
</evidence>
<feature type="transmembrane region" description="Helical" evidence="1">
    <location>
        <begin position="129"/>
        <end position="148"/>
    </location>
</feature>
<feature type="transmembrane region" description="Helical" evidence="1">
    <location>
        <begin position="12"/>
        <end position="35"/>
    </location>
</feature>
<evidence type="ECO:0000256" key="1">
    <source>
        <dbReference type="SAM" id="Phobius"/>
    </source>
</evidence>